<dbReference type="Proteomes" id="UP001597045">
    <property type="component" value="Unassembled WGS sequence"/>
</dbReference>
<dbReference type="EMBL" id="JBHTIS010000062">
    <property type="protein sequence ID" value="MFD1044479.1"/>
    <property type="molecule type" value="Genomic_DNA"/>
</dbReference>
<sequence length="169" mass="18773">SAAVALLLAHEALAYAHLNDPRQAMTALRRAEDEYAHATDDDWPEFLQFFDRGALDTSAARVHSKLGLTEPHHRTEAITRLHNAIDNGPTDRVRQRAFNLIWLAACTLADGDLTTGAHIGNQALTSVASLNSPRLIKHLEPLNTQLQRHPNHADLRHLTHELRQLSTPA</sequence>
<feature type="non-terminal residue" evidence="1">
    <location>
        <position position="1"/>
    </location>
</feature>
<evidence type="ECO:0008006" key="3">
    <source>
        <dbReference type="Google" id="ProtNLM"/>
    </source>
</evidence>
<reference evidence="2" key="1">
    <citation type="journal article" date="2019" name="Int. J. Syst. Evol. Microbiol.">
        <title>The Global Catalogue of Microorganisms (GCM) 10K type strain sequencing project: providing services to taxonomists for standard genome sequencing and annotation.</title>
        <authorList>
            <consortium name="The Broad Institute Genomics Platform"/>
            <consortium name="The Broad Institute Genome Sequencing Center for Infectious Disease"/>
            <person name="Wu L."/>
            <person name="Ma J."/>
        </authorList>
    </citation>
    <scope>NUCLEOTIDE SEQUENCE [LARGE SCALE GENOMIC DNA]</scope>
    <source>
        <strain evidence="2">JCM 31486</strain>
    </source>
</reference>
<name>A0ABW3M4F9_9PSEU</name>
<evidence type="ECO:0000313" key="2">
    <source>
        <dbReference type="Proteomes" id="UP001597045"/>
    </source>
</evidence>
<organism evidence="1 2">
    <name type="scientific">Kibdelosporangium lantanae</name>
    <dbReference type="NCBI Taxonomy" id="1497396"/>
    <lineage>
        <taxon>Bacteria</taxon>
        <taxon>Bacillati</taxon>
        <taxon>Actinomycetota</taxon>
        <taxon>Actinomycetes</taxon>
        <taxon>Pseudonocardiales</taxon>
        <taxon>Pseudonocardiaceae</taxon>
        <taxon>Kibdelosporangium</taxon>
    </lineage>
</organism>
<proteinExistence type="predicted"/>
<keyword evidence="2" id="KW-1185">Reference proteome</keyword>
<evidence type="ECO:0000313" key="1">
    <source>
        <dbReference type="EMBL" id="MFD1044479.1"/>
    </source>
</evidence>
<comment type="caution">
    <text evidence="1">The sequence shown here is derived from an EMBL/GenBank/DDBJ whole genome shotgun (WGS) entry which is preliminary data.</text>
</comment>
<accession>A0ABW3M4F9</accession>
<protein>
    <recommendedName>
        <fullName evidence="3">Transcriptional regulator</fullName>
    </recommendedName>
</protein>
<gene>
    <name evidence="1" type="ORF">ACFQ1S_02165</name>
</gene>